<keyword evidence="2" id="KW-1185">Reference proteome</keyword>
<reference evidence="1" key="1">
    <citation type="submission" date="2023-10" db="EMBL/GenBank/DDBJ databases">
        <authorList>
            <person name="Rodriguez Cubillos JULIANA M."/>
            <person name="De Vega J."/>
        </authorList>
    </citation>
    <scope>NUCLEOTIDE SEQUENCE</scope>
</reference>
<name>A0ACB0IDQ1_TRIPR</name>
<evidence type="ECO:0000313" key="2">
    <source>
        <dbReference type="Proteomes" id="UP001177021"/>
    </source>
</evidence>
<organism evidence="1 2">
    <name type="scientific">Trifolium pratense</name>
    <name type="common">Red clover</name>
    <dbReference type="NCBI Taxonomy" id="57577"/>
    <lineage>
        <taxon>Eukaryota</taxon>
        <taxon>Viridiplantae</taxon>
        <taxon>Streptophyta</taxon>
        <taxon>Embryophyta</taxon>
        <taxon>Tracheophyta</taxon>
        <taxon>Spermatophyta</taxon>
        <taxon>Magnoliopsida</taxon>
        <taxon>eudicotyledons</taxon>
        <taxon>Gunneridae</taxon>
        <taxon>Pentapetalae</taxon>
        <taxon>rosids</taxon>
        <taxon>fabids</taxon>
        <taxon>Fabales</taxon>
        <taxon>Fabaceae</taxon>
        <taxon>Papilionoideae</taxon>
        <taxon>50 kb inversion clade</taxon>
        <taxon>NPAAA clade</taxon>
        <taxon>Hologalegina</taxon>
        <taxon>IRL clade</taxon>
        <taxon>Trifolieae</taxon>
        <taxon>Trifolium</taxon>
    </lineage>
</organism>
<dbReference type="EMBL" id="CASHSV030000001">
    <property type="protein sequence ID" value="CAJ2630028.1"/>
    <property type="molecule type" value="Genomic_DNA"/>
</dbReference>
<comment type="caution">
    <text evidence="1">The sequence shown here is derived from an EMBL/GenBank/DDBJ whole genome shotgun (WGS) entry which is preliminary data.</text>
</comment>
<sequence>MGRYYNYKCVALLVLVEIAQICLCANSNVPCIEQERQALLDFKASISYDSPNNLSSWKGTHCCQWEGIGCDNVTGHVVKLDLRNPCSQGVYLPYYLFDRQYDTHSCFDFKVIAPNVSSSLLQLEHLTYLDLSGNNFSGSPIPMFIGSMGRLEYLSLSAAHFSGRIPNSLRNLRNLYYLDLSFNHYYYYSLSLSPVKRELQMNVNPSLLQLEHLTYLDLSGNYFRGSTIPVFIGSMGRLEYLSLAGASFIGRIPNNLGNLKNLQFLDLSFNYFDYYSPSPSAILVERELQMNGDISWISKLHSLKHLDLSDIRLNETHNLFQVLNTLPSLLYLSLYHCGIDNSHIPRHAFQNMTSLVYLDLSLNELHGPIPDAFRNMTTIESLFLYNNNFTSIPSWFNEFEKLTLLDLSYNMLHGKIPHAFKNLSSLVHLDLSGNYLDSVSSMLIGNGLKTLVYLDIGNNELYGPIPEFFRNMTSIESLYLYYNNFTSVPSWFCNFEKLTHLDLSFNGLHGPIPDAFRNMLSIESLVLSENSLTSIPSWLTEFKRLVSLDLRGNQLTLTECFLSSIITNMCHLKELYLSRNNLQGELMGHSELSGCIRYDLEGFSSSVPLAKLSATSLASVCEDSHLTPGLVR</sequence>
<gene>
    <name evidence="1" type="ORF">MILVUS5_LOCUS1891</name>
</gene>
<protein>
    <submittedName>
        <fullName evidence="1">Uncharacterized protein</fullName>
    </submittedName>
</protein>
<evidence type="ECO:0000313" key="1">
    <source>
        <dbReference type="EMBL" id="CAJ2630028.1"/>
    </source>
</evidence>
<dbReference type="Proteomes" id="UP001177021">
    <property type="component" value="Unassembled WGS sequence"/>
</dbReference>
<proteinExistence type="predicted"/>
<accession>A0ACB0IDQ1</accession>